<keyword evidence="1" id="KW-0614">Plasmid</keyword>
<organism evidence="1 2">
    <name type="scientific">Deinococcus aetherius</name>
    <dbReference type="NCBI Taxonomy" id="200252"/>
    <lineage>
        <taxon>Bacteria</taxon>
        <taxon>Thermotogati</taxon>
        <taxon>Deinococcota</taxon>
        <taxon>Deinococci</taxon>
        <taxon>Deinococcales</taxon>
        <taxon>Deinococcaceae</taxon>
        <taxon>Deinococcus</taxon>
    </lineage>
</organism>
<accession>A0ABM8AL16</accession>
<evidence type="ECO:0008006" key="3">
    <source>
        <dbReference type="Google" id="ProtNLM"/>
    </source>
</evidence>
<protein>
    <recommendedName>
        <fullName evidence="3">IrrE N-terminal-like domain-containing protein</fullName>
    </recommendedName>
</protein>
<sequence length="192" mass="21635">MTDPQPEAHYEQFQEGKHVDDLNVEDVSLTQARFILRGATQARLTDFLTDHPQAALALHALPSRFTTGQYIPDTRALELNTARAGATFGRTEPIGRVAAVSAWGTTKEEAMQMSFVHELGHHLLEQHPPAFELALAAARHPEVSPVSLRARFDWQEYSCETLTGFTFFRTELVRHDPVGHKMVQELHATLRR</sequence>
<proteinExistence type="predicted"/>
<keyword evidence="2" id="KW-1185">Reference proteome</keyword>
<reference evidence="1" key="1">
    <citation type="submission" date="2022-07" db="EMBL/GenBank/DDBJ databases">
        <title>Complete Genome Sequence of the Radioresistant Bacterium Deinococcus aetherius ST0316, Isolated from the Air Dust collected in Lower Stratosphere above Japan.</title>
        <authorList>
            <person name="Satoh K."/>
            <person name="Hagiwara K."/>
            <person name="Katsumata K."/>
            <person name="Kubo A."/>
            <person name="Yokobori S."/>
            <person name="Yamagishi A."/>
            <person name="Oono Y."/>
            <person name="Narumi I."/>
        </authorList>
    </citation>
    <scope>NUCLEOTIDE SEQUENCE</scope>
    <source>
        <strain evidence="1">ST0316</strain>
        <plasmid evidence="1">pDAETH-3</plasmid>
    </source>
</reference>
<gene>
    <name evidence="1" type="ORF">DAETH_44850</name>
</gene>
<dbReference type="EMBL" id="AP026563">
    <property type="protein sequence ID" value="BDP44516.1"/>
    <property type="molecule type" value="Genomic_DNA"/>
</dbReference>
<evidence type="ECO:0000313" key="1">
    <source>
        <dbReference type="EMBL" id="BDP44516.1"/>
    </source>
</evidence>
<name>A0ABM8AL16_9DEIO</name>
<dbReference type="RefSeq" id="WP_264778767.1">
    <property type="nucleotide sequence ID" value="NZ_AP026563.1"/>
</dbReference>
<evidence type="ECO:0000313" key="2">
    <source>
        <dbReference type="Proteomes" id="UP001064971"/>
    </source>
</evidence>
<geneLocation type="plasmid" evidence="1 2">
    <name>pDAETH-3</name>
</geneLocation>
<dbReference type="Proteomes" id="UP001064971">
    <property type="component" value="Plasmid pDAETH-3"/>
</dbReference>